<name>A0ABV6RF82_9MICO</name>
<dbReference type="InterPro" id="IPR011991">
    <property type="entry name" value="ArsR-like_HTH"/>
</dbReference>
<reference evidence="2 3" key="1">
    <citation type="submission" date="2024-09" db="EMBL/GenBank/DDBJ databases">
        <authorList>
            <person name="Sun Q."/>
            <person name="Mori K."/>
        </authorList>
    </citation>
    <scope>NUCLEOTIDE SEQUENCE [LARGE SCALE GENOMIC DNA]</scope>
    <source>
        <strain evidence="2 3">CICC 10874</strain>
    </source>
</reference>
<evidence type="ECO:0000256" key="1">
    <source>
        <dbReference type="SAM" id="MobiDB-lite"/>
    </source>
</evidence>
<evidence type="ECO:0000313" key="2">
    <source>
        <dbReference type="EMBL" id="MFC0675219.1"/>
    </source>
</evidence>
<gene>
    <name evidence="2" type="ORF">ACFFF6_14745</name>
</gene>
<proteinExistence type="predicted"/>
<dbReference type="PANTHER" id="PTHR30363:SF28">
    <property type="entry name" value="TRANSCRIPTIONAL REGULATORY PROTEIN-RELATED"/>
    <property type="match status" value="1"/>
</dbReference>
<dbReference type="RefSeq" id="WP_376982049.1">
    <property type="nucleotide sequence ID" value="NZ_JBHLSV010000020.1"/>
</dbReference>
<evidence type="ECO:0000313" key="3">
    <source>
        <dbReference type="Proteomes" id="UP001589793"/>
    </source>
</evidence>
<dbReference type="EMBL" id="JBHLSV010000020">
    <property type="protein sequence ID" value="MFC0675219.1"/>
    <property type="molecule type" value="Genomic_DNA"/>
</dbReference>
<feature type="compositionally biased region" description="Basic and acidic residues" evidence="1">
    <location>
        <begin position="8"/>
        <end position="24"/>
    </location>
</feature>
<keyword evidence="3" id="KW-1185">Reference proteome</keyword>
<dbReference type="PANTHER" id="PTHR30363">
    <property type="entry name" value="HTH-TYPE TRANSCRIPTIONAL REGULATOR SRLR-RELATED"/>
    <property type="match status" value="1"/>
</dbReference>
<dbReference type="SUPFAM" id="SSF46785">
    <property type="entry name" value="Winged helix' DNA-binding domain"/>
    <property type="match status" value="1"/>
</dbReference>
<dbReference type="CDD" id="cd00090">
    <property type="entry name" value="HTH_ARSR"/>
    <property type="match status" value="1"/>
</dbReference>
<dbReference type="InterPro" id="IPR050313">
    <property type="entry name" value="Carb_Metab_HTH_regulators"/>
</dbReference>
<dbReference type="Proteomes" id="UP001589793">
    <property type="component" value="Unassembled WGS sequence"/>
</dbReference>
<sequence>METAPHAELGREDRPIAAGTDPRDTRDRLIEAISAHGPITAKDLAARFSITSAAVRRHLAALEAEGIIQEHAQPVGPRGRGRPSKSFVLAPAAHESLGSEYDQLARLAVEELMALGGDGAVHRLAERRVQPWIRDLAARIRAAQESGRTVDASARVQLLAQMLTEMGYATTARPVTVPLPAASGRPGGGTRTLRTAQLVQGHCPIKDIAAEHSELCEVETQAISQMLGVPVQRLATLAGGAHACTTHIPLTEGRTS</sequence>
<comment type="caution">
    <text evidence="2">The sequence shown here is derived from an EMBL/GenBank/DDBJ whole genome shotgun (WGS) entry which is preliminary data.</text>
</comment>
<dbReference type="Gene3D" id="1.10.10.10">
    <property type="entry name" value="Winged helix-like DNA-binding domain superfamily/Winged helix DNA-binding domain"/>
    <property type="match status" value="1"/>
</dbReference>
<dbReference type="InterPro" id="IPR036390">
    <property type="entry name" value="WH_DNA-bd_sf"/>
</dbReference>
<feature type="region of interest" description="Disordered" evidence="1">
    <location>
        <begin position="1"/>
        <end position="24"/>
    </location>
</feature>
<organism evidence="2 3">
    <name type="scientific">Brachybacterium hainanense</name>
    <dbReference type="NCBI Taxonomy" id="1541174"/>
    <lineage>
        <taxon>Bacteria</taxon>
        <taxon>Bacillati</taxon>
        <taxon>Actinomycetota</taxon>
        <taxon>Actinomycetes</taxon>
        <taxon>Micrococcales</taxon>
        <taxon>Dermabacteraceae</taxon>
        <taxon>Brachybacterium</taxon>
    </lineage>
</organism>
<dbReference type="InterPro" id="IPR036388">
    <property type="entry name" value="WH-like_DNA-bd_sf"/>
</dbReference>
<protein>
    <submittedName>
        <fullName evidence="2">Helix-turn-helix transcriptional regulator</fullName>
    </submittedName>
</protein>
<dbReference type="Pfam" id="PF13412">
    <property type="entry name" value="HTH_24"/>
    <property type="match status" value="1"/>
</dbReference>
<accession>A0ABV6RF82</accession>